<evidence type="ECO:0000313" key="1">
    <source>
        <dbReference type="EMBL" id="KAH7993681.1"/>
    </source>
</evidence>
<accession>A0ACB8EMM0</accession>
<evidence type="ECO:0000313" key="2">
    <source>
        <dbReference type="Proteomes" id="UP000827872"/>
    </source>
</evidence>
<organism evidence="1 2">
    <name type="scientific">Sphaerodactylus townsendi</name>
    <dbReference type="NCBI Taxonomy" id="933632"/>
    <lineage>
        <taxon>Eukaryota</taxon>
        <taxon>Metazoa</taxon>
        <taxon>Chordata</taxon>
        <taxon>Craniata</taxon>
        <taxon>Vertebrata</taxon>
        <taxon>Euteleostomi</taxon>
        <taxon>Lepidosauria</taxon>
        <taxon>Squamata</taxon>
        <taxon>Bifurcata</taxon>
        <taxon>Gekkota</taxon>
        <taxon>Sphaerodactylidae</taxon>
        <taxon>Sphaerodactylus</taxon>
    </lineage>
</organism>
<sequence length="118" mass="12954">MTEVCENRGRGHHKSCFLPLVLTPPSPIIHTPPHPRQGHTLSANVNIPHYKLKINKLKSAVHVGASRDHNGAGFSHPEVEMGHIKAVEGSEEMMPFLGSEFKMPRTGVYARDGKKVCG</sequence>
<name>A0ACB8EMM0_9SAUR</name>
<dbReference type="Proteomes" id="UP000827872">
    <property type="component" value="Linkage Group LG03"/>
</dbReference>
<reference evidence="1" key="1">
    <citation type="submission" date="2021-08" db="EMBL/GenBank/DDBJ databases">
        <title>The first chromosome-level gecko genome reveals the dynamic sex chromosomes of Neotropical dwarf geckos (Sphaerodactylidae: Sphaerodactylus).</title>
        <authorList>
            <person name="Pinto B.J."/>
            <person name="Keating S.E."/>
            <person name="Gamble T."/>
        </authorList>
    </citation>
    <scope>NUCLEOTIDE SEQUENCE</scope>
    <source>
        <strain evidence="1">TG3544</strain>
    </source>
</reference>
<proteinExistence type="predicted"/>
<dbReference type="EMBL" id="CM037616">
    <property type="protein sequence ID" value="KAH7993681.1"/>
    <property type="molecule type" value="Genomic_DNA"/>
</dbReference>
<protein>
    <submittedName>
        <fullName evidence="1">Uncharacterized protein</fullName>
    </submittedName>
</protein>
<gene>
    <name evidence="1" type="ORF">K3G42_031896</name>
</gene>
<keyword evidence="2" id="KW-1185">Reference proteome</keyword>
<comment type="caution">
    <text evidence="1">The sequence shown here is derived from an EMBL/GenBank/DDBJ whole genome shotgun (WGS) entry which is preliminary data.</text>
</comment>